<proteinExistence type="inferred from homology"/>
<keyword evidence="9" id="KW-0528">Neurotoxin</keyword>
<dbReference type="GO" id="GO:0044231">
    <property type="term" value="C:host cell presynaptic membrane"/>
    <property type="evidence" value="ECO:0007669"/>
    <property type="project" value="UniProtKB-KW"/>
</dbReference>
<keyword evidence="4" id="KW-0268">Exocytosis</keyword>
<evidence type="ECO:0000256" key="8">
    <source>
        <dbReference type="ARBA" id="ARBA00022656"/>
    </source>
</evidence>
<evidence type="ECO:0000313" key="16">
    <source>
        <dbReference type="EMBL" id="GFR07139.1"/>
    </source>
</evidence>
<dbReference type="SMART" id="SM00248">
    <property type="entry name" value="ANK"/>
    <property type="match status" value="2"/>
</dbReference>
<dbReference type="PROSITE" id="PS50088">
    <property type="entry name" value="ANK_REPEAT"/>
    <property type="match status" value="1"/>
</dbReference>
<reference evidence="16" key="1">
    <citation type="submission" date="2020-07" db="EMBL/GenBank/DDBJ databases">
        <title>Multicomponent nature underlies the extraordinary mechanical properties of spider dragline silk.</title>
        <authorList>
            <person name="Kono N."/>
            <person name="Nakamura H."/>
            <person name="Mori M."/>
            <person name="Yoshida Y."/>
            <person name="Ohtoshi R."/>
            <person name="Malay A.D."/>
            <person name="Moran D.A.P."/>
            <person name="Tomita M."/>
            <person name="Numata K."/>
            <person name="Arakawa K."/>
        </authorList>
    </citation>
    <scope>NUCLEOTIDE SEQUENCE</scope>
</reference>
<dbReference type="GO" id="GO:0006887">
    <property type="term" value="P:exocytosis"/>
    <property type="evidence" value="ECO:0007669"/>
    <property type="project" value="UniProtKB-KW"/>
</dbReference>
<keyword evidence="13" id="KW-0131">Cell cycle</keyword>
<comment type="similarity">
    <text evidence="3">Belongs to the ANKLE2 family.</text>
</comment>
<comment type="caution">
    <text evidence="16">The sequence shown here is derived from an EMBL/GenBank/DDBJ whole genome shotgun (WGS) entry which is preliminary data.</text>
</comment>
<keyword evidence="10" id="KW-0638">Presynaptic neurotoxin</keyword>
<dbReference type="GO" id="GO:0005576">
    <property type="term" value="C:extracellular region"/>
    <property type="evidence" value="ECO:0007669"/>
    <property type="project" value="UniProtKB-SubCell"/>
</dbReference>
<dbReference type="Proteomes" id="UP000887116">
    <property type="component" value="Unassembled WGS sequence"/>
</dbReference>
<dbReference type="PROSITE" id="PS50297">
    <property type="entry name" value="ANK_REP_REGION"/>
    <property type="match status" value="1"/>
</dbReference>
<feature type="repeat" description="ANK" evidence="14">
    <location>
        <begin position="222"/>
        <end position="243"/>
    </location>
</feature>
<dbReference type="InterPro" id="IPR056237">
    <property type="entry name" value="ANKLE2_3rd"/>
</dbReference>
<gene>
    <name evidence="16" type="primary">Ankle2</name>
    <name evidence="16" type="ORF">TNCT_667691</name>
</gene>
<sequence length="595" mass="67935">MENDELSKTRQVEESSNERNLKFYGVALPLNYKIACNGPLVFTKLCDVREILGKFKGARFCTFKNIDEAVHYALQPLEAVKISTPKQKTIKKLRLSSRRLLPVIDLQKIYEKRVVRPFRDFFVLHSLIRVGDVLKVNEFIWKHPNSLWNCGGIPSMTVGNIEFNALQAAVNHNYPLICQLILDTFEEPKFLKLIFPGKPMAFISRMMDVVIKMYLNSGSQSTGDTPLHYASKYGFIDCCKVLLADPLCNTTVRNHDGLTPEEIICACADEQIIVLKEDIQALFTDSMLYVPVFRSENNLPSFIGSPIKYKDLYSRHLNVEEYKNASGSLLKAFAGPMSLEKAELFYEGLKNPSSLKHFKLTRLQKSMISNVNVSDPEKGIERIGRRLADFLNIEWKEYFSAFNVFTNLCQKKGLRILEDCLRKCRKGFHYSGPLLSCNVPKKEILSFIQHYPPHLNPLNHQVNQLLVIYNEFLQVPVFDEDEEFRTPPSLFPESPMPLQSVGAVAYPQLSSSTLFLNGSSYSSSDKEVFIAVKDLDVPSANYPEICKWRISMASYLRNSLCANESLSSFELNLSRPLAVARPYEVDSTPRKRHRF</sequence>
<keyword evidence="12" id="KW-0472">Membrane</keyword>
<dbReference type="SUPFAM" id="SSF48403">
    <property type="entry name" value="Ankyrin repeat"/>
    <property type="match status" value="1"/>
</dbReference>
<keyword evidence="6" id="KW-1052">Target cell membrane</keyword>
<comment type="subcellular location">
    <subcellularLocation>
        <location evidence="2">Secreted</location>
    </subcellularLocation>
    <subcellularLocation>
        <location evidence="1">Target cell membrane</location>
    </subcellularLocation>
</comment>
<evidence type="ECO:0000256" key="1">
    <source>
        <dbReference type="ARBA" id="ARBA00004175"/>
    </source>
</evidence>
<name>A0A8X6GPA5_TRICU</name>
<evidence type="ECO:0000313" key="17">
    <source>
        <dbReference type="Proteomes" id="UP000887116"/>
    </source>
</evidence>
<evidence type="ECO:0000256" key="6">
    <source>
        <dbReference type="ARBA" id="ARBA00022537"/>
    </source>
</evidence>
<evidence type="ECO:0000256" key="7">
    <source>
        <dbReference type="ARBA" id="ARBA00022618"/>
    </source>
</evidence>
<accession>A0A8X6GPA5</accession>
<dbReference type="GO" id="GO:0044218">
    <property type="term" value="C:other organism cell membrane"/>
    <property type="evidence" value="ECO:0007669"/>
    <property type="project" value="UniProtKB-KW"/>
</dbReference>
<keyword evidence="8" id="KW-0800">Toxin</keyword>
<dbReference type="PANTHER" id="PTHR12349">
    <property type="entry name" value="ANKYRIN REPEAT AND LEM DOMAIN-CONTAINING PROTEIN 2"/>
    <property type="match status" value="1"/>
</dbReference>
<evidence type="ECO:0000259" key="15">
    <source>
        <dbReference type="Pfam" id="PF24567"/>
    </source>
</evidence>
<evidence type="ECO:0000256" key="9">
    <source>
        <dbReference type="ARBA" id="ARBA00022699"/>
    </source>
</evidence>
<keyword evidence="17" id="KW-1185">Reference proteome</keyword>
<dbReference type="Pfam" id="PF00023">
    <property type="entry name" value="Ank"/>
    <property type="match status" value="1"/>
</dbReference>
<dbReference type="InterPro" id="IPR036770">
    <property type="entry name" value="Ankyrin_rpt-contain_sf"/>
</dbReference>
<keyword evidence="7" id="KW-0132">Cell division</keyword>
<dbReference type="InterPro" id="IPR002110">
    <property type="entry name" value="Ankyrin_rpt"/>
</dbReference>
<evidence type="ECO:0000256" key="3">
    <source>
        <dbReference type="ARBA" id="ARBA00007597"/>
    </source>
</evidence>
<dbReference type="PANTHER" id="PTHR12349:SF4">
    <property type="entry name" value="ANKYRIN REPEAT AND LEM DOMAIN-CONTAINING PROTEIN 2"/>
    <property type="match status" value="1"/>
</dbReference>
<evidence type="ECO:0000256" key="14">
    <source>
        <dbReference type="PROSITE-ProRule" id="PRU00023"/>
    </source>
</evidence>
<evidence type="ECO:0000256" key="2">
    <source>
        <dbReference type="ARBA" id="ARBA00004613"/>
    </source>
</evidence>
<dbReference type="EMBL" id="BMAO01006238">
    <property type="protein sequence ID" value="GFR07139.1"/>
    <property type="molecule type" value="Genomic_DNA"/>
</dbReference>
<dbReference type="GO" id="GO:0090729">
    <property type="term" value="F:toxin activity"/>
    <property type="evidence" value="ECO:0007669"/>
    <property type="project" value="UniProtKB-KW"/>
</dbReference>
<evidence type="ECO:0000256" key="12">
    <source>
        <dbReference type="ARBA" id="ARBA00023298"/>
    </source>
</evidence>
<feature type="domain" description="ANKLE2 third alpha/beta" evidence="15">
    <location>
        <begin position="289"/>
        <end position="398"/>
    </location>
</feature>
<dbReference type="Gene3D" id="1.25.40.20">
    <property type="entry name" value="Ankyrin repeat-containing domain"/>
    <property type="match status" value="1"/>
</dbReference>
<evidence type="ECO:0000256" key="5">
    <source>
        <dbReference type="ARBA" id="ARBA00022525"/>
    </source>
</evidence>
<evidence type="ECO:0000256" key="4">
    <source>
        <dbReference type="ARBA" id="ARBA00022483"/>
    </source>
</evidence>
<keyword evidence="11 14" id="KW-0040">ANK repeat</keyword>
<evidence type="ECO:0000256" key="10">
    <source>
        <dbReference type="ARBA" id="ARBA00023028"/>
    </source>
</evidence>
<keyword evidence="5" id="KW-0964">Secreted</keyword>
<evidence type="ECO:0000256" key="11">
    <source>
        <dbReference type="ARBA" id="ARBA00023043"/>
    </source>
</evidence>
<organism evidence="16 17">
    <name type="scientific">Trichonephila clavata</name>
    <name type="common">Joro spider</name>
    <name type="synonym">Nephila clavata</name>
    <dbReference type="NCBI Taxonomy" id="2740835"/>
    <lineage>
        <taxon>Eukaryota</taxon>
        <taxon>Metazoa</taxon>
        <taxon>Ecdysozoa</taxon>
        <taxon>Arthropoda</taxon>
        <taxon>Chelicerata</taxon>
        <taxon>Arachnida</taxon>
        <taxon>Araneae</taxon>
        <taxon>Araneomorphae</taxon>
        <taxon>Entelegynae</taxon>
        <taxon>Araneoidea</taxon>
        <taxon>Nephilidae</taxon>
        <taxon>Trichonephila</taxon>
    </lineage>
</organism>
<keyword evidence="12" id="KW-1053">Target membrane</keyword>
<dbReference type="AlphaFoldDB" id="A0A8X6GPA5"/>
<evidence type="ECO:0000256" key="13">
    <source>
        <dbReference type="ARBA" id="ARBA00023306"/>
    </source>
</evidence>
<protein>
    <submittedName>
        <fullName evidence="16">Ankyrin repeat and LEM domain-containing protein 2</fullName>
    </submittedName>
</protein>
<dbReference type="GO" id="GO:0051301">
    <property type="term" value="P:cell division"/>
    <property type="evidence" value="ECO:0007669"/>
    <property type="project" value="UniProtKB-KW"/>
</dbReference>
<dbReference type="Pfam" id="PF24567">
    <property type="entry name" value="ANKLE2_3rd"/>
    <property type="match status" value="1"/>
</dbReference>
<dbReference type="OrthoDB" id="6437494at2759"/>